<keyword evidence="6" id="KW-1185">Reference proteome</keyword>
<reference evidence="5 6" key="1">
    <citation type="submission" date="2019-08" db="EMBL/GenBank/DDBJ databases">
        <authorList>
            <person name="Dong K."/>
        </authorList>
    </citation>
    <scope>NUCLEOTIDE SEQUENCE [LARGE SCALE GENOMIC DNA]</scope>
    <source>
        <strain evidence="5 6">JCM14558</strain>
    </source>
</reference>
<dbReference type="AlphaFoldDB" id="A0A5C8HZ49"/>
<keyword evidence="3 5" id="KW-0418">Kinase</keyword>
<dbReference type="OrthoDB" id="9808601at2"/>
<evidence type="ECO:0000256" key="3">
    <source>
        <dbReference type="ARBA" id="ARBA00022777"/>
    </source>
</evidence>
<dbReference type="Gene3D" id="3.40.1190.20">
    <property type="match status" value="1"/>
</dbReference>
<accession>A0A5C8HZ49</accession>
<name>A0A5C8HZ49_9MICO</name>
<dbReference type="PANTHER" id="PTHR43320:SF2">
    <property type="entry name" value="2-DEHYDRO-3-DEOXYGLUCONOKINASE_2-DEHYDRO-3-DEOXYGALACTONOKINASE"/>
    <property type="match status" value="1"/>
</dbReference>
<sequence>MAMIAPARAGRVEEADAFLIDAGGAESNVAAHVAALGHETRWFSRLGDDALGRRVARQLASRGIDVSDVVFDRRHPTGLYVKDPGRGVIYHRSGSAASLLSAADAERVDLDGVAVMHVSGITAALSSSAADFLDRMIRRARRADVTVSIDVNHRAVLWAPGRAAAALDALARQADILFAGRDEAEFLWATPTAQDVRRRFPEVPELVVKDGDIGATAFVGDREVFEPSERVDVVDVVGAGDAFAGGYLAARLSGAAVADRLRSGHARAAFTLTTMGDSIGERITR</sequence>
<proteinExistence type="inferred from homology"/>
<evidence type="ECO:0000259" key="4">
    <source>
        <dbReference type="Pfam" id="PF00294"/>
    </source>
</evidence>
<protein>
    <submittedName>
        <fullName evidence="5">Sugar kinase</fullName>
    </submittedName>
</protein>
<dbReference type="InterPro" id="IPR052700">
    <property type="entry name" value="Carb_kinase_PfkB-like"/>
</dbReference>
<comment type="similarity">
    <text evidence="1">Belongs to the carbohydrate kinase PfkB family.</text>
</comment>
<dbReference type="InterPro" id="IPR011611">
    <property type="entry name" value="PfkB_dom"/>
</dbReference>
<evidence type="ECO:0000256" key="2">
    <source>
        <dbReference type="ARBA" id="ARBA00022679"/>
    </source>
</evidence>
<dbReference type="InterPro" id="IPR002173">
    <property type="entry name" value="Carboh/pur_kinase_PfkB_CS"/>
</dbReference>
<gene>
    <name evidence="5" type="ORF">FVP77_12665</name>
</gene>
<evidence type="ECO:0000256" key="1">
    <source>
        <dbReference type="ARBA" id="ARBA00010688"/>
    </source>
</evidence>
<dbReference type="PANTHER" id="PTHR43320">
    <property type="entry name" value="SUGAR KINASE"/>
    <property type="match status" value="1"/>
</dbReference>
<dbReference type="InterPro" id="IPR029056">
    <property type="entry name" value="Ribokinase-like"/>
</dbReference>
<dbReference type="GO" id="GO:0016301">
    <property type="term" value="F:kinase activity"/>
    <property type="evidence" value="ECO:0007669"/>
    <property type="project" value="UniProtKB-KW"/>
</dbReference>
<dbReference type="CDD" id="cd01166">
    <property type="entry name" value="KdgK"/>
    <property type="match status" value="1"/>
</dbReference>
<keyword evidence="2" id="KW-0808">Transferase</keyword>
<dbReference type="Proteomes" id="UP000321034">
    <property type="component" value="Unassembled WGS sequence"/>
</dbReference>
<evidence type="ECO:0000313" key="5">
    <source>
        <dbReference type="EMBL" id="TXK10502.1"/>
    </source>
</evidence>
<evidence type="ECO:0000313" key="6">
    <source>
        <dbReference type="Proteomes" id="UP000321034"/>
    </source>
</evidence>
<comment type="caution">
    <text evidence="5">The sequence shown here is derived from an EMBL/GenBank/DDBJ whole genome shotgun (WGS) entry which is preliminary data.</text>
</comment>
<dbReference type="SUPFAM" id="SSF53613">
    <property type="entry name" value="Ribokinase-like"/>
    <property type="match status" value="1"/>
</dbReference>
<dbReference type="EMBL" id="VRSV01000002">
    <property type="protein sequence ID" value="TXK10502.1"/>
    <property type="molecule type" value="Genomic_DNA"/>
</dbReference>
<feature type="domain" description="Carbohydrate kinase PfkB" evidence="4">
    <location>
        <begin position="11"/>
        <end position="279"/>
    </location>
</feature>
<dbReference type="Pfam" id="PF00294">
    <property type="entry name" value="PfkB"/>
    <property type="match status" value="1"/>
</dbReference>
<dbReference type="PROSITE" id="PS00584">
    <property type="entry name" value="PFKB_KINASES_2"/>
    <property type="match status" value="1"/>
</dbReference>
<organism evidence="5 6">
    <name type="scientific">Microbacterium hatanonis</name>
    <dbReference type="NCBI Taxonomy" id="404366"/>
    <lineage>
        <taxon>Bacteria</taxon>
        <taxon>Bacillati</taxon>
        <taxon>Actinomycetota</taxon>
        <taxon>Actinomycetes</taxon>
        <taxon>Micrococcales</taxon>
        <taxon>Microbacteriaceae</taxon>
        <taxon>Microbacterium</taxon>
    </lineage>
</organism>